<dbReference type="AlphaFoldDB" id="A0A8H4WQV4"/>
<reference evidence="1" key="1">
    <citation type="journal article" date="2020" name="BMC Genomics">
        <title>Correction to: Identification and distribution of gene clusters required for synthesis of sphingolipid metabolism inhibitors in diverse species of the filamentous fungus Fusarium.</title>
        <authorList>
            <person name="Kim H.S."/>
            <person name="Lohmar J.M."/>
            <person name="Busman M."/>
            <person name="Brown D.W."/>
            <person name="Naumann T.A."/>
            <person name="Divon H.H."/>
            <person name="Lysoe E."/>
            <person name="Uhlig S."/>
            <person name="Proctor R.H."/>
        </authorList>
    </citation>
    <scope>NUCLEOTIDE SEQUENCE</scope>
    <source>
        <strain evidence="1">NRRL 45417</strain>
    </source>
</reference>
<dbReference type="Proteomes" id="UP000604273">
    <property type="component" value="Unassembled WGS sequence"/>
</dbReference>
<gene>
    <name evidence="1" type="ORF">FGADI_11112</name>
</gene>
<evidence type="ECO:0000313" key="1">
    <source>
        <dbReference type="EMBL" id="KAF4946474.1"/>
    </source>
</evidence>
<organism evidence="1 2">
    <name type="scientific">Fusarium gaditjirri</name>
    <dbReference type="NCBI Taxonomy" id="282569"/>
    <lineage>
        <taxon>Eukaryota</taxon>
        <taxon>Fungi</taxon>
        <taxon>Dikarya</taxon>
        <taxon>Ascomycota</taxon>
        <taxon>Pezizomycotina</taxon>
        <taxon>Sordariomycetes</taxon>
        <taxon>Hypocreomycetidae</taxon>
        <taxon>Hypocreales</taxon>
        <taxon>Nectriaceae</taxon>
        <taxon>Fusarium</taxon>
        <taxon>Fusarium nisikadoi species complex</taxon>
    </lineage>
</organism>
<dbReference type="SUPFAM" id="SSF52540">
    <property type="entry name" value="P-loop containing nucleoside triphosphate hydrolases"/>
    <property type="match status" value="1"/>
</dbReference>
<accession>A0A8H4WQV4</accession>
<name>A0A8H4WQV4_9HYPO</name>
<dbReference type="OrthoDB" id="194358at2759"/>
<dbReference type="EMBL" id="JABFAI010000317">
    <property type="protein sequence ID" value="KAF4946474.1"/>
    <property type="molecule type" value="Genomic_DNA"/>
</dbReference>
<evidence type="ECO:0000313" key="2">
    <source>
        <dbReference type="Proteomes" id="UP000604273"/>
    </source>
</evidence>
<dbReference type="InterPro" id="IPR027417">
    <property type="entry name" value="P-loop_NTPase"/>
</dbReference>
<sequence>MIENPGENQERWRNTPVSERIDIFMKWLGAACNKDSLFIVDDIEAFGYTKIPTILGYPAHHALVSTRDSNLIWTGRYFREFRLPPLGYIDTVKILERTLESLSRDSTYRNDLDLVAHRVQGHPLAARNAMPFIMQYLPTYDSPNAAFADLFASDDPEERKLFLKFNFEDRSLWAAFNTSLERLEFQKDHLSAASLLQILPFLCFHNDSVDDFFKMDKRCLRESKEELSDIVVLQSGFAVISSELFKLRGVSFYLYNDTSSRTKALNIHPLMSQYMLLHIDEQRRISLMRQVLQLFYNLVAIAAEREVQIKPHVQHCIRVCRGLGVSPNDLDLADRVMKWVSGLLEEGEEAQELGDSDEGGENPFDDPVELLQESVDEFVTLCFGMREKLHGYGNLMSEGSAAYKMIVDCNTAYKEVRRHLGAHESVPESCKPDLAEAITVFQDMVRSLSIYPEFILELEDFRGRLQQDQ</sequence>
<proteinExistence type="predicted"/>
<comment type="caution">
    <text evidence="1">The sequence shown here is derived from an EMBL/GenBank/DDBJ whole genome shotgun (WGS) entry which is preliminary data.</text>
</comment>
<reference evidence="1" key="2">
    <citation type="submission" date="2020-05" db="EMBL/GenBank/DDBJ databases">
        <authorList>
            <person name="Kim H.-S."/>
            <person name="Proctor R.H."/>
            <person name="Brown D.W."/>
        </authorList>
    </citation>
    <scope>NUCLEOTIDE SEQUENCE</scope>
    <source>
        <strain evidence="1">NRRL 45417</strain>
    </source>
</reference>
<keyword evidence="2" id="KW-1185">Reference proteome</keyword>
<protein>
    <submittedName>
        <fullName evidence="1">Uncharacterized protein</fullName>
    </submittedName>
</protein>